<protein>
    <submittedName>
        <fullName evidence="2">Cobalamin-dependent protein</fullName>
    </submittedName>
</protein>
<dbReference type="CDD" id="cd02065">
    <property type="entry name" value="B12-binding_like"/>
    <property type="match status" value="1"/>
</dbReference>
<dbReference type="Pfam" id="PF02310">
    <property type="entry name" value="B12-binding"/>
    <property type="match status" value="1"/>
</dbReference>
<dbReference type="Gene3D" id="3.40.50.280">
    <property type="entry name" value="Cobalamin-binding domain"/>
    <property type="match status" value="1"/>
</dbReference>
<evidence type="ECO:0000313" key="2">
    <source>
        <dbReference type="EMBL" id="WLQ35986.1"/>
    </source>
</evidence>
<proteinExistence type="predicted"/>
<dbReference type="InterPro" id="IPR036724">
    <property type="entry name" value="Cobalamin-bd_sf"/>
</dbReference>
<sequence length="154" mass="16464">MITPARRPQRRVLLSTVSSDSHTWNLVFLQLLLQESGNEVINLGSCVPDDVILDAIRVERPDAVVISSVNGHGFLDGRRVIKKLRKTPEGAGLPVMIGGKLGILGDGNDQYSDELVAAGFDAVFSDSASPQALTDYLHELPGAQPHELVGVPGT</sequence>
<evidence type="ECO:0000259" key="1">
    <source>
        <dbReference type="PROSITE" id="PS51332"/>
    </source>
</evidence>
<gene>
    <name evidence="2" type="ORF">P8A18_22285</name>
</gene>
<dbReference type="EMBL" id="CP120997">
    <property type="protein sequence ID" value="WLQ35986.1"/>
    <property type="molecule type" value="Genomic_DNA"/>
</dbReference>
<organism evidence="2 3">
    <name type="scientific">Streptomyces castrisilvae</name>
    <dbReference type="NCBI Taxonomy" id="3033811"/>
    <lineage>
        <taxon>Bacteria</taxon>
        <taxon>Bacillati</taxon>
        <taxon>Actinomycetota</taxon>
        <taxon>Actinomycetes</taxon>
        <taxon>Kitasatosporales</taxon>
        <taxon>Streptomycetaceae</taxon>
        <taxon>Streptomyces</taxon>
    </lineage>
</organism>
<accession>A0ABY9HR87</accession>
<evidence type="ECO:0000313" key="3">
    <source>
        <dbReference type="Proteomes" id="UP001239522"/>
    </source>
</evidence>
<dbReference type="Proteomes" id="UP001239522">
    <property type="component" value="Chromosome"/>
</dbReference>
<dbReference type="RefSeq" id="WP_306056979.1">
    <property type="nucleotide sequence ID" value="NZ_CP120997.1"/>
</dbReference>
<keyword evidence="3" id="KW-1185">Reference proteome</keyword>
<feature type="domain" description="B12-binding" evidence="1">
    <location>
        <begin position="9"/>
        <end position="147"/>
    </location>
</feature>
<name>A0ABY9HR87_9ACTN</name>
<dbReference type="PROSITE" id="PS51332">
    <property type="entry name" value="B12_BINDING"/>
    <property type="match status" value="1"/>
</dbReference>
<reference evidence="2 3" key="1">
    <citation type="submission" date="2023-03" db="EMBL/GenBank/DDBJ databases">
        <title>Isolation and description of six Streptomyces strains from soil environments, able to metabolize different microbial glucans.</title>
        <authorList>
            <person name="Widen T."/>
            <person name="Larsbrink J."/>
        </authorList>
    </citation>
    <scope>NUCLEOTIDE SEQUENCE [LARGE SCALE GENOMIC DNA]</scope>
    <source>
        <strain evidence="2 3">Mut1</strain>
    </source>
</reference>
<dbReference type="InterPro" id="IPR006158">
    <property type="entry name" value="Cobalamin-bd"/>
</dbReference>
<dbReference type="SUPFAM" id="SSF52242">
    <property type="entry name" value="Cobalamin (vitamin B12)-binding domain"/>
    <property type="match status" value="1"/>
</dbReference>